<dbReference type="AlphaFoldDB" id="A0A9D4I562"/>
<comment type="caution">
    <text evidence="2">The sequence shown here is derived from an EMBL/GenBank/DDBJ whole genome shotgun (WGS) entry which is preliminary data.</text>
</comment>
<accession>A0A9D4I562</accession>
<dbReference type="EMBL" id="JAIWYP010000010">
    <property type="protein sequence ID" value="KAH3746877.1"/>
    <property type="molecule type" value="Genomic_DNA"/>
</dbReference>
<evidence type="ECO:0000313" key="2">
    <source>
        <dbReference type="EMBL" id="KAH3746877.1"/>
    </source>
</evidence>
<reference evidence="2" key="2">
    <citation type="submission" date="2020-11" db="EMBL/GenBank/DDBJ databases">
        <authorList>
            <person name="McCartney M.A."/>
            <person name="Auch B."/>
            <person name="Kono T."/>
            <person name="Mallez S."/>
            <person name="Becker A."/>
            <person name="Gohl D.M."/>
            <person name="Silverstein K.A.T."/>
            <person name="Koren S."/>
            <person name="Bechman K.B."/>
            <person name="Herman A."/>
            <person name="Abrahante J.E."/>
            <person name="Garbe J."/>
        </authorList>
    </citation>
    <scope>NUCLEOTIDE SEQUENCE</scope>
    <source>
        <strain evidence="2">Duluth1</strain>
        <tissue evidence="2">Whole animal</tissue>
    </source>
</reference>
<evidence type="ECO:0000256" key="1">
    <source>
        <dbReference type="SAM" id="MobiDB-lite"/>
    </source>
</evidence>
<evidence type="ECO:0000313" key="3">
    <source>
        <dbReference type="Proteomes" id="UP000828390"/>
    </source>
</evidence>
<organism evidence="2 3">
    <name type="scientific">Dreissena polymorpha</name>
    <name type="common">Zebra mussel</name>
    <name type="synonym">Mytilus polymorpha</name>
    <dbReference type="NCBI Taxonomy" id="45954"/>
    <lineage>
        <taxon>Eukaryota</taxon>
        <taxon>Metazoa</taxon>
        <taxon>Spiralia</taxon>
        <taxon>Lophotrochozoa</taxon>
        <taxon>Mollusca</taxon>
        <taxon>Bivalvia</taxon>
        <taxon>Autobranchia</taxon>
        <taxon>Heteroconchia</taxon>
        <taxon>Euheterodonta</taxon>
        <taxon>Imparidentia</taxon>
        <taxon>Neoheterodontei</taxon>
        <taxon>Myida</taxon>
        <taxon>Dreissenoidea</taxon>
        <taxon>Dreissenidae</taxon>
        <taxon>Dreissena</taxon>
    </lineage>
</organism>
<feature type="region of interest" description="Disordered" evidence="1">
    <location>
        <begin position="1"/>
        <end position="116"/>
    </location>
</feature>
<feature type="compositionally biased region" description="Polar residues" evidence="1">
    <location>
        <begin position="1"/>
        <end position="27"/>
    </location>
</feature>
<gene>
    <name evidence="2" type="ORF">DPMN_181294</name>
</gene>
<reference evidence="2" key="1">
    <citation type="journal article" date="2019" name="bioRxiv">
        <title>The Genome of the Zebra Mussel, Dreissena polymorpha: A Resource for Invasive Species Research.</title>
        <authorList>
            <person name="McCartney M.A."/>
            <person name="Auch B."/>
            <person name="Kono T."/>
            <person name="Mallez S."/>
            <person name="Zhang Y."/>
            <person name="Obille A."/>
            <person name="Becker A."/>
            <person name="Abrahante J.E."/>
            <person name="Garbe J."/>
            <person name="Badalamenti J.P."/>
            <person name="Herman A."/>
            <person name="Mangelson H."/>
            <person name="Liachko I."/>
            <person name="Sullivan S."/>
            <person name="Sone E.D."/>
            <person name="Koren S."/>
            <person name="Silverstein K.A.T."/>
            <person name="Beckman K.B."/>
            <person name="Gohl D.M."/>
        </authorList>
    </citation>
    <scope>NUCLEOTIDE SEQUENCE</scope>
    <source>
        <strain evidence="2">Duluth1</strain>
        <tissue evidence="2">Whole animal</tissue>
    </source>
</reference>
<feature type="compositionally biased region" description="Polar residues" evidence="1">
    <location>
        <begin position="62"/>
        <end position="72"/>
    </location>
</feature>
<protein>
    <submittedName>
        <fullName evidence="2">Uncharacterized protein</fullName>
    </submittedName>
</protein>
<proteinExistence type="predicted"/>
<name>A0A9D4I562_DREPO</name>
<dbReference type="Proteomes" id="UP000828390">
    <property type="component" value="Unassembled WGS sequence"/>
</dbReference>
<sequence length="116" mass="12790">MANPPINNTPIRTQNNPRSEPVNTAQSKPIGISFMNNPPMIQPDSQTRRRSNGPIPKADQPIISQPLNNNPITKPDIPKAKPAFPNPPVGEIPAVKRQPTQNVDIPRTKGKVYFDL</sequence>
<keyword evidence="3" id="KW-1185">Reference proteome</keyword>